<dbReference type="Proteomes" id="UP000076858">
    <property type="component" value="Unassembled WGS sequence"/>
</dbReference>
<protein>
    <submittedName>
        <fullName evidence="1">Uncharacterized protein</fullName>
    </submittedName>
</protein>
<accession>A0A162C4H3</accession>
<proteinExistence type="predicted"/>
<reference evidence="1 2" key="1">
    <citation type="submission" date="2016-03" db="EMBL/GenBank/DDBJ databases">
        <title>EvidentialGene: Evidence-directed Construction of Genes on Genomes.</title>
        <authorList>
            <person name="Gilbert D.G."/>
            <person name="Choi J.-H."/>
            <person name="Mockaitis K."/>
            <person name="Colbourne J."/>
            <person name="Pfrender M."/>
        </authorList>
    </citation>
    <scope>NUCLEOTIDE SEQUENCE [LARGE SCALE GENOMIC DNA]</scope>
    <source>
        <strain evidence="1 2">Xinb3</strain>
        <tissue evidence="1">Complete organism</tissue>
    </source>
</reference>
<evidence type="ECO:0000313" key="2">
    <source>
        <dbReference type="Proteomes" id="UP000076858"/>
    </source>
</evidence>
<feature type="non-terminal residue" evidence="1">
    <location>
        <position position="1"/>
    </location>
</feature>
<name>A0A162C4H3_9CRUS</name>
<comment type="caution">
    <text evidence="1">The sequence shown here is derived from an EMBL/GenBank/DDBJ whole genome shotgun (WGS) entry which is preliminary data.</text>
</comment>
<keyword evidence="2" id="KW-1185">Reference proteome</keyword>
<organism evidence="1 2">
    <name type="scientific">Daphnia magna</name>
    <dbReference type="NCBI Taxonomy" id="35525"/>
    <lineage>
        <taxon>Eukaryota</taxon>
        <taxon>Metazoa</taxon>
        <taxon>Ecdysozoa</taxon>
        <taxon>Arthropoda</taxon>
        <taxon>Crustacea</taxon>
        <taxon>Branchiopoda</taxon>
        <taxon>Diplostraca</taxon>
        <taxon>Cladocera</taxon>
        <taxon>Anomopoda</taxon>
        <taxon>Daphniidae</taxon>
        <taxon>Daphnia</taxon>
    </lineage>
</organism>
<dbReference type="EMBL" id="LRGB01008430">
    <property type="protein sequence ID" value="KZS00821.1"/>
    <property type="molecule type" value="Genomic_DNA"/>
</dbReference>
<sequence length="71" mass="7740">GGVEEKRTVCHQLVAAVTRALLPVVEPSYRWRIAGLGDVYAVYRKTYDNVWNIDGGGGGNGNGVGRKTRKH</sequence>
<dbReference type="AlphaFoldDB" id="A0A162C4H3"/>
<gene>
    <name evidence="1" type="ORF">APZ42_002728</name>
</gene>
<evidence type="ECO:0000313" key="1">
    <source>
        <dbReference type="EMBL" id="KZS00821.1"/>
    </source>
</evidence>